<dbReference type="PANTHER" id="PTHR32494">
    <property type="entry name" value="ALLANTOATE DEIMINASE-RELATED"/>
    <property type="match status" value="1"/>
</dbReference>
<reference evidence="5" key="2">
    <citation type="submission" date="2022-10" db="EMBL/GenBank/DDBJ databases">
        <authorList>
            <person name="Trinh H.N."/>
        </authorList>
    </citation>
    <scope>NUCLEOTIDE SEQUENCE</scope>
    <source>
        <strain evidence="5">RN2-1</strain>
    </source>
</reference>
<dbReference type="InterPro" id="IPR011650">
    <property type="entry name" value="Peptidase_M20_dimer"/>
</dbReference>
<comment type="cofactor">
    <cofactor evidence="3">
        <name>Zn(2+)</name>
        <dbReference type="ChEBI" id="CHEBI:29105"/>
    </cofactor>
    <text evidence="3">Binds 2 Zn(2+) ions per subunit.</text>
</comment>
<dbReference type="NCBIfam" id="NF009527">
    <property type="entry name" value="PRK12891.1"/>
    <property type="match status" value="1"/>
</dbReference>
<sequence length="423" mass="44582">MSGPAANLAIDGDRLWGTIMETARIGATPKGGICRLTLTDLDRQVRDWFRAACTAAGCTVTVDAMGNIFARRAGRDNSLKPIAIGSHLDTQPTGGKYDGIVGVLAGLEVLRTLNDHGVETNAPIEVIDWTNEEGSRFAPAMLSSGVFAGVFDTAYAYARQDRDGQGFGEALDRIGYKGDRPCGGHALGAHIELHIEQGPILEAEGKTIGVVTGVQGMRWYEVTLTGAESHAGSTPMPLRRDALLGAAHMIAAVNQVALAHAPDAVATVGLIESRPNSRNVVPGSVFFTIDLRHPDDGVLARMEAETDRALRAIAGAAGLGIAMERVWDSPAVRFDADCVAAVQRAADAAGHASRRIVSGAGHDSAYIARVAPTTMIFVPCEKGLSHNEAEHAEKSDVVAGADVLLRAVLDIDQRFAERAVRAG</sequence>
<feature type="binding site" evidence="3">
    <location>
        <position position="98"/>
    </location>
    <ligand>
        <name>Zn(2+)</name>
        <dbReference type="ChEBI" id="CHEBI:29105"/>
        <label>2</label>
    </ligand>
</feature>
<dbReference type="Pfam" id="PF01546">
    <property type="entry name" value="Peptidase_M20"/>
    <property type="match status" value="1"/>
</dbReference>
<feature type="binding site" evidence="3">
    <location>
        <position position="98"/>
    </location>
    <ligand>
        <name>Zn(2+)</name>
        <dbReference type="ChEBI" id="CHEBI:29105"/>
        <label>1</label>
    </ligand>
</feature>
<dbReference type="NCBIfam" id="NF006769">
    <property type="entry name" value="PRK09290.1-3"/>
    <property type="match status" value="1"/>
</dbReference>
<evidence type="ECO:0000313" key="6">
    <source>
        <dbReference type="Proteomes" id="UP001165679"/>
    </source>
</evidence>
<dbReference type="EMBL" id="JAPDNT010000015">
    <property type="protein sequence ID" value="MCW3476072.1"/>
    <property type="molecule type" value="Genomic_DNA"/>
</dbReference>
<keyword evidence="6" id="KW-1185">Reference proteome</keyword>
<dbReference type="NCBIfam" id="TIGR01879">
    <property type="entry name" value="hydantase"/>
    <property type="match status" value="1"/>
</dbReference>
<dbReference type="PANTHER" id="PTHR32494:SF5">
    <property type="entry name" value="ALLANTOATE AMIDOHYDROLASE"/>
    <property type="match status" value="1"/>
</dbReference>
<feature type="binding site" evidence="3">
    <location>
        <position position="87"/>
    </location>
    <ligand>
        <name>Zn(2+)</name>
        <dbReference type="ChEBI" id="CHEBI:29105"/>
        <label>1</label>
    </ligand>
</feature>
<dbReference type="Gene3D" id="3.30.70.360">
    <property type="match status" value="1"/>
</dbReference>
<dbReference type="InterPro" id="IPR010158">
    <property type="entry name" value="Amidase_Cbmase"/>
</dbReference>
<dbReference type="CDD" id="cd03884">
    <property type="entry name" value="M20_bAS"/>
    <property type="match status" value="1"/>
</dbReference>
<name>A0AA42CIM4_9PROT</name>
<accession>A0AA42CIM4</accession>
<dbReference type="InterPro" id="IPR036264">
    <property type="entry name" value="Bact_exopeptidase_dim_dom"/>
</dbReference>
<dbReference type="PIRSF" id="PIRSF001235">
    <property type="entry name" value="Amidase_carbamoylase"/>
    <property type="match status" value="1"/>
</dbReference>
<feature type="domain" description="Peptidase M20 dimerisation" evidence="4">
    <location>
        <begin position="213"/>
        <end position="311"/>
    </location>
</feature>
<evidence type="ECO:0000313" key="5">
    <source>
        <dbReference type="EMBL" id="MCW3476072.1"/>
    </source>
</evidence>
<feature type="binding site" evidence="3">
    <location>
        <position position="386"/>
    </location>
    <ligand>
        <name>Zn(2+)</name>
        <dbReference type="ChEBI" id="CHEBI:29105"/>
        <label>2</label>
    </ligand>
</feature>
<dbReference type="RefSeq" id="WP_264714816.1">
    <property type="nucleotide sequence ID" value="NZ_JAPDNT010000015.1"/>
</dbReference>
<evidence type="ECO:0000256" key="2">
    <source>
        <dbReference type="ARBA" id="ARBA00022801"/>
    </source>
</evidence>
<dbReference type="Gene3D" id="3.40.630.10">
    <property type="entry name" value="Zn peptidases"/>
    <property type="match status" value="1"/>
</dbReference>
<feature type="binding site" evidence="3">
    <location>
        <position position="133"/>
    </location>
    <ligand>
        <name>Zn(2+)</name>
        <dbReference type="ChEBI" id="CHEBI:29105"/>
        <label>2</label>
    </ligand>
</feature>
<gene>
    <name evidence="5" type="ORF">OL599_15945</name>
</gene>
<dbReference type="Proteomes" id="UP001165679">
    <property type="component" value="Unassembled WGS sequence"/>
</dbReference>
<evidence type="ECO:0000256" key="1">
    <source>
        <dbReference type="ARBA" id="ARBA00006153"/>
    </source>
</evidence>
<dbReference type="NCBIfam" id="NF006771">
    <property type="entry name" value="PRK09290.1-5"/>
    <property type="match status" value="1"/>
</dbReference>
<keyword evidence="3" id="KW-0862">Zinc</keyword>
<dbReference type="Pfam" id="PF07687">
    <property type="entry name" value="M20_dimer"/>
    <property type="match status" value="1"/>
</dbReference>
<organism evidence="5 6">
    <name type="scientific">Limobrevibacterium gyesilva</name>
    <dbReference type="NCBI Taxonomy" id="2991712"/>
    <lineage>
        <taxon>Bacteria</taxon>
        <taxon>Pseudomonadati</taxon>
        <taxon>Pseudomonadota</taxon>
        <taxon>Alphaproteobacteria</taxon>
        <taxon>Acetobacterales</taxon>
        <taxon>Acetobacteraceae</taxon>
        <taxon>Limobrevibacterium</taxon>
    </lineage>
</organism>
<dbReference type="GO" id="GO:0016813">
    <property type="term" value="F:hydrolase activity, acting on carbon-nitrogen (but not peptide) bonds, in linear amidines"/>
    <property type="evidence" value="ECO:0007669"/>
    <property type="project" value="InterPro"/>
</dbReference>
<dbReference type="SUPFAM" id="SSF55031">
    <property type="entry name" value="Bacterial exopeptidase dimerisation domain"/>
    <property type="match status" value="1"/>
</dbReference>
<protein>
    <submittedName>
        <fullName evidence="5">Zn-dependent hydrolase</fullName>
    </submittedName>
</protein>
<keyword evidence="3" id="KW-0479">Metal-binding</keyword>
<dbReference type="SUPFAM" id="SSF53187">
    <property type="entry name" value="Zn-dependent exopeptidases"/>
    <property type="match status" value="1"/>
</dbReference>
<feature type="binding site" evidence="3">
    <location>
        <position position="194"/>
    </location>
    <ligand>
        <name>Zn(2+)</name>
        <dbReference type="ChEBI" id="CHEBI:29105"/>
        <label>1</label>
    </ligand>
</feature>
<reference evidence="5" key="1">
    <citation type="submission" date="2022-09" db="EMBL/GenBank/DDBJ databases">
        <title>Rhodovastum sp. nov. RN2-1 isolated from soil in Seongnam, South Korea.</title>
        <authorList>
            <person name="Le N.T."/>
        </authorList>
    </citation>
    <scope>NUCLEOTIDE SEQUENCE</scope>
    <source>
        <strain evidence="5">RN2-1</strain>
    </source>
</reference>
<dbReference type="AlphaFoldDB" id="A0AA42CIM4"/>
<dbReference type="InterPro" id="IPR002933">
    <property type="entry name" value="Peptidase_M20"/>
</dbReference>
<evidence type="ECO:0000256" key="3">
    <source>
        <dbReference type="PIRSR" id="PIRSR001235-1"/>
    </source>
</evidence>
<comment type="caution">
    <text evidence="5">The sequence shown here is derived from an EMBL/GenBank/DDBJ whole genome shotgun (WGS) entry which is preliminary data.</text>
</comment>
<keyword evidence="2 5" id="KW-0378">Hydrolase</keyword>
<comment type="similarity">
    <text evidence="1">Belongs to the peptidase M20 family.</text>
</comment>
<evidence type="ECO:0000259" key="4">
    <source>
        <dbReference type="Pfam" id="PF07687"/>
    </source>
</evidence>
<proteinExistence type="inferred from homology"/>
<dbReference type="GO" id="GO:0046872">
    <property type="term" value="F:metal ion binding"/>
    <property type="evidence" value="ECO:0007669"/>
    <property type="project" value="UniProtKB-KW"/>
</dbReference>